<reference evidence="3" key="1">
    <citation type="submission" date="2016-10" db="EMBL/GenBank/DDBJ databases">
        <authorList>
            <person name="Varghese N."/>
            <person name="Submissions S."/>
        </authorList>
    </citation>
    <scope>NUCLEOTIDE SEQUENCE [LARGE SCALE GENOMIC DNA]</scope>
    <source>
        <strain evidence="3">DSM 7481</strain>
    </source>
</reference>
<dbReference type="AlphaFoldDB" id="A0A1I1XQU3"/>
<dbReference type="Proteomes" id="UP000199517">
    <property type="component" value="Unassembled WGS sequence"/>
</dbReference>
<organism evidence="2 3">
    <name type="scientific">Paracidovorax konjaci</name>
    <dbReference type="NCBI Taxonomy" id="32040"/>
    <lineage>
        <taxon>Bacteria</taxon>
        <taxon>Pseudomonadati</taxon>
        <taxon>Pseudomonadota</taxon>
        <taxon>Betaproteobacteria</taxon>
        <taxon>Burkholderiales</taxon>
        <taxon>Comamonadaceae</taxon>
        <taxon>Paracidovorax</taxon>
    </lineage>
</organism>
<name>A0A1I1XQU3_9BURK</name>
<evidence type="ECO:0000313" key="3">
    <source>
        <dbReference type="Proteomes" id="UP000199517"/>
    </source>
</evidence>
<feature type="compositionally biased region" description="Polar residues" evidence="1">
    <location>
        <begin position="61"/>
        <end position="72"/>
    </location>
</feature>
<evidence type="ECO:0000256" key="1">
    <source>
        <dbReference type="SAM" id="MobiDB-lite"/>
    </source>
</evidence>
<evidence type="ECO:0000313" key="2">
    <source>
        <dbReference type="EMBL" id="SFE09685.1"/>
    </source>
</evidence>
<dbReference type="RefSeq" id="WP_092955578.1">
    <property type="nucleotide sequence ID" value="NZ_FOMQ01000014.1"/>
</dbReference>
<gene>
    <name evidence="2" type="ORF">SAMN04489710_11461</name>
</gene>
<dbReference type="EMBL" id="FOMQ01000014">
    <property type="protein sequence ID" value="SFE09685.1"/>
    <property type="molecule type" value="Genomic_DNA"/>
</dbReference>
<feature type="region of interest" description="Disordered" evidence="1">
    <location>
        <begin position="53"/>
        <end position="72"/>
    </location>
</feature>
<dbReference type="STRING" id="32040.SAMN04489710_11461"/>
<sequence length="72" mass="7930">MRTKERTVEVSAELQERLEVLRQAHGLPSTTAVLERLISAAIDDTVYRMTGIRPGPKLAIDNTQAPGREGSQ</sequence>
<protein>
    <submittedName>
        <fullName evidence="2">Uncharacterized protein</fullName>
    </submittedName>
</protein>
<proteinExistence type="predicted"/>
<accession>A0A1I1XQU3</accession>
<keyword evidence="3" id="KW-1185">Reference proteome</keyword>